<dbReference type="InterPro" id="IPR012951">
    <property type="entry name" value="BBE"/>
</dbReference>
<dbReference type="InterPro" id="IPR016166">
    <property type="entry name" value="FAD-bd_PCMH"/>
</dbReference>
<dbReference type="InterPro" id="IPR016169">
    <property type="entry name" value="FAD-bd_PCMH_sub2"/>
</dbReference>
<sequence length="536" mass="56321">MITLELSIALVRAAADATQCRCLYGEQCWPSQDEFASLAAQVSQPLVTPTPPAKPCYTDPQSTECATAVNRWIDGNWRADQPGAMESSNFETYTFPNGTIQACYLNTTLGVPCGQGSVSVIGVDARTVADVQAAISFAAQNNLRLAVKNTGHDYFGRSNGRGTFMLWTHNMKNVTVQPAFRPAGAPSNESQVYQAVTIGAGIQWHEAFAAANASGLTLVGGIGPGGSVGAAGGWLQGGGHSSLSPSYGLGVDNVLEFSVVTSTGAYLVANAYQHSDLYWALRGGGGGTYGVVTSATYRAWPSTPLNVFSFTALANSTEAPALKRAVVGLTIGPYLAFVQGLAAASDGALTIQNASLEVFPSFYAWYAPTFAGAVGEVGTNTVVGSWLLPRDVVDGNYTAVTETLMNMPNGVQYLMVAGGAVSRVDPASTGLNPAWRKAAVHVTLLGSWPEGATASEISEVQAGVDAENAKLRALAPDSGAYFNEASFNEPNFQEAFFGSHYDRLKAIKAAYDPIDLFVVHDGVGSDEWDDDLVCRV</sequence>
<gene>
    <name evidence="5" type="ORF">PYCCODRAFT_1520214</name>
</gene>
<dbReference type="PROSITE" id="PS51387">
    <property type="entry name" value="FAD_PCMH"/>
    <property type="match status" value="1"/>
</dbReference>
<dbReference type="AlphaFoldDB" id="A0A1Y2IZ32"/>
<dbReference type="EMBL" id="KZ084090">
    <property type="protein sequence ID" value="OSD06358.1"/>
    <property type="molecule type" value="Genomic_DNA"/>
</dbReference>
<evidence type="ECO:0000256" key="1">
    <source>
        <dbReference type="ARBA" id="ARBA00005466"/>
    </source>
</evidence>
<keyword evidence="2" id="KW-0560">Oxidoreductase</keyword>
<dbReference type="STRING" id="1353009.A0A1Y2IZ32"/>
<dbReference type="InterPro" id="IPR050432">
    <property type="entry name" value="FAD-linked_Oxidoreductases_BP"/>
</dbReference>
<dbReference type="PANTHER" id="PTHR13878:SF91">
    <property type="entry name" value="FAD BINDING DOMAIN PROTEIN (AFU_ORTHOLOGUE AFUA_6G12070)-RELATED"/>
    <property type="match status" value="1"/>
</dbReference>
<dbReference type="Proteomes" id="UP000193067">
    <property type="component" value="Unassembled WGS sequence"/>
</dbReference>
<comment type="similarity">
    <text evidence="1">Belongs to the oxygen-dependent FAD-linked oxidoreductase family.</text>
</comment>
<feature type="domain" description="FAD-binding PCMH-type" evidence="4">
    <location>
        <begin position="113"/>
        <end position="302"/>
    </location>
</feature>
<organism evidence="5 6">
    <name type="scientific">Trametes coccinea (strain BRFM310)</name>
    <name type="common">Pycnoporus coccineus</name>
    <dbReference type="NCBI Taxonomy" id="1353009"/>
    <lineage>
        <taxon>Eukaryota</taxon>
        <taxon>Fungi</taxon>
        <taxon>Dikarya</taxon>
        <taxon>Basidiomycota</taxon>
        <taxon>Agaricomycotina</taxon>
        <taxon>Agaricomycetes</taxon>
        <taxon>Polyporales</taxon>
        <taxon>Polyporaceae</taxon>
        <taxon>Trametes</taxon>
    </lineage>
</organism>
<evidence type="ECO:0000256" key="3">
    <source>
        <dbReference type="SAM" id="SignalP"/>
    </source>
</evidence>
<evidence type="ECO:0000313" key="6">
    <source>
        <dbReference type="Proteomes" id="UP000193067"/>
    </source>
</evidence>
<proteinExistence type="inferred from homology"/>
<reference evidence="5 6" key="1">
    <citation type="journal article" date="2015" name="Biotechnol. Biofuels">
        <title>Enhanced degradation of softwood versus hardwood by the white-rot fungus Pycnoporus coccineus.</title>
        <authorList>
            <person name="Couturier M."/>
            <person name="Navarro D."/>
            <person name="Chevret D."/>
            <person name="Henrissat B."/>
            <person name="Piumi F."/>
            <person name="Ruiz-Duenas F.J."/>
            <person name="Martinez A.T."/>
            <person name="Grigoriev I.V."/>
            <person name="Riley R."/>
            <person name="Lipzen A."/>
            <person name="Berrin J.G."/>
            <person name="Master E.R."/>
            <person name="Rosso M.N."/>
        </authorList>
    </citation>
    <scope>NUCLEOTIDE SEQUENCE [LARGE SCALE GENOMIC DNA]</scope>
    <source>
        <strain evidence="5 6">BRFM310</strain>
    </source>
</reference>
<dbReference type="GO" id="GO:0016491">
    <property type="term" value="F:oxidoreductase activity"/>
    <property type="evidence" value="ECO:0007669"/>
    <property type="project" value="UniProtKB-KW"/>
</dbReference>
<dbReference type="Pfam" id="PF01565">
    <property type="entry name" value="FAD_binding_4"/>
    <property type="match status" value="1"/>
</dbReference>
<dbReference type="InterPro" id="IPR036318">
    <property type="entry name" value="FAD-bd_PCMH-like_sf"/>
</dbReference>
<feature type="chain" id="PRO_5013208964" evidence="3">
    <location>
        <begin position="18"/>
        <end position="536"/>
    </location>
</feature>
<protein>
    <submittedName>
        <fullName evidence="5">FAD-binding domain-containing protein</fullName>
    </submittedName>
</protein>
<dbReference type="InterPro" id="IPR006094">
    <property type="entry name" value="Oxid_FAD_bind_N"/>
</dbReference>
<evidence type="ECO:0000259" key="4">
    <source>
        <dbReference type="PROSITE" id="PS51387"/>
    </source>
</evidence>
<dbReference type="Gene3D" id="3.30.465.10">
    <property type="match status" value="2"/>
</dbReference>
<keyword evidence="6" id="KW-1185">Reference proteome</keyword>
<dbReference type="SUPFAM" id="SSF56176">
    <property type="entry name" value="FAD-binding/transporter-associated domain-like"/>
    <property type="match status" value="1"/>
</dbReference>
<dbReference type="PANTHER" id="PTHR13878">
    <property type="entry name" value="GULONOLACTONE OXIDASE"/>
    <property type="match status" value="1"/>
</dbReference>
<evidence type="ECO:0000313" key="5">
    <source>
        <dbReference type="EMBL" id="OSD06358.1"/>
    </source>
</evidence>
<feature type="signal peptide" evidence="3">
    <location>
        <begin position="1"/>
        <end position="17"/>
    </location>
</feature>
<evidence type="ECO:0000256" key="2">
    <source>
        <dbReference type="ARBA" id="ARBA00023002"/>
    </source>
</evidence>
<dbReference type="Pfam" id="PF08031">
    <property type="entry name" value="BBE"/>
    <property type="match status" value="1"/>
</dbReference>
<dbReference type="GO" id="GO:0071949">
    <property type="term" value="F:FAD binding"/>
    <property type="evidence" value="ECO:0007669"/>
    <property type="project" value="InterPro"/>
</dbReference>
<name>A0A1Y2IZ32_TRAC3</name>
<dbReference type="OrthoDB" id="9983560at2759"/>
<keyword evidence="3" id="KW-0732">Signal</keyword>
<accession>A0A1Y2IZ32</accession>